<keyword evidence="7 12" id="KW-1133">Transmembrane helix</keyword>
<evidence type="ECO:0000256" key="1">
    <source>
        <dbReference type="ARBA" id="ARBA00004141"/>
    </source>
</evidence>
<feature type="transmembrane region" description="Helical" evidence="12">
    <location>
        <begin position="235"/>
        <end position="253"/>
    </location>
</feature>
<feature type="transmembrane region" description="Helical" evidence="12">
    <location>
        <begin position="103"/>
        <end position="125"/>
    </location>
</feature>
<evidence type="ECO:0000256" key="12">
    <source>
        <dbReference type="RuleBase" id="RU361115"/>
    </source>
</evidence>
<comment type="subcellular location">
    <subcellularLocation>
        <location evidence="1">Membrane</location>
        <topology evidence="1">Multi-pass membrane protein</topology>
    </subcellularLocation>
</comment>
<feature type="transmembrane region" description="Helical" evidence="12">
    <location>
        <begin position="64"/>
        <end position="82"/>
    </location>
</feature>
<comment type="catalytic activity">
    <reaction evidence="12">
        <text>an acyl-CoA + malonyl-CoA + H(+) = a 3-oxoacyl-CoA + CO2 + CoA</text>
        <dbReference type="Rhea" id="RHEA:50252"/>
        <dbReference type="ChEBI" id="CHEBI:15378"/>
        <dbReference type="ChEBI" id="CHEBI:16526"/>
        <dbReference type="ChEBI" id="CHEBI:57287"/>
        <dbReference type="ChEBI" id="CHEBI:57384"/>
        <dbReference type="ChEBI" id="CHEBI:58342"/>
        <dbReference type="ChEBI" id="CHEBI:90726"/>
    </reaction>
    <physiologicalReaction direction="left-to-right" evidence="12">
        <dbReference type="Rhea" id="RHEA:50253"/>
    </physiologicalReaction>
</comment>
<evidence type="ECO:0000256" key="4">
    <source>
        <dbReference type="ARBA" id="ARBA00022679"/>
    </source>
</evidence>
<keyword evidence="6 12" id="KW-0276">Fatty acid metabolism</keyword>
<keyword evidence="9 12" id="KW-0472">Membrane</keyword>
<keyword evidence="4 12" id="KW-0808">Transferase</keyword>
<feature type="transmembrane region" description="Helical" evidence="12">
    <location>
        <begin position="198"/>
        <end position="215"/>
    </location>
</feature>
<keyword evidence="3 12" id="KW-0444">Lipid biosynthesis</keyword>
<name>A0A9N9HN36_9GLOM</name>
<protein>
    <recommendedName>
        <fullName evidence="12">Elongation of fatty acids protein</fullName>
        <ecNumber evidence="12">2.3.1.-</ecNumber>
    </recommendedName>
</protein>
<evidence type="ECO:0000256" key="9">
    <source>
        <dbReference type="ARBA" id="ARBA00023136"/>
    </source>
</evidence>
<dbReference type="GO" id="GO:0005789">
    <property type="term" value="C:endoplasmic reticulum membrane"/>
    <property type="evidence" value="ECO:0007669"/>
    <property type="project" value="TreeGrafter"/>
</dbReference>
<feature type="non-terminal residue" evidence="13">
    <location>
        <position position="325"/>
    </location>
</feature>
<evidence type="ECO:0000313" key="14">
    <source>
        <dbReference type="Proteomes" id="UP000789508"/>
    </source>
</evidence>
<dbReference type="InterPro" id="IPR030457">
    <property type="entry name" value="ELO_CS"/>
</dbReference>
<evidence type="ECO:0000256" key="6">
    <source>
        <dbReference type="ARBA" id="ARBA00022832"/>
    </source>
</evidence>
<gene>
    <name evidence="13" type="ORF">ALEPTO_LOCUS11445</name>
</gene>
<organism evidence="13 14">
    <name type="scientific">Ambispora leptoticha</name>
    <dbReference type="NCBI Taxonomy" id="144679"/>
    <lineage>
        <taxon>Eukaryota</taxon>
        <taxon>Fungi</taxon>
        <taxon>Fungi incertae sedis</taxon>
        <taxon>Mucoromycota</taxon>
        <taxon>Glomeromycotina</taxon>
        <taxon>Glomeromycetes</taxon>
        <taxon>Archaeosporales</taxon>
        <taxon>Ambisporaceae</taxon>
        <taxon>Ambispora</taxon>
    </lineage>
</organism>
<dbReference type="GO" id="GO:0019367">
    <property type="term" value="P:fatty acid elongation, saturated fatty acid"/>
    <property type="evidence" value="ECO:0007669"/>
    <property type="project" value="TreeGrafter"/>
</dbReference>
<dbReference type="Pfam" id="PF01151">
    <property type="entry name" value="ELO"/>
    <property type="match status" value="1"/>
</dbReference>
<keyword evidence="10 12" id="KW-0275">Fatty acid biosynthesis</keyword>
<sequence>ISGFKMNTIDNNYHIPKNQTLFSFSPERPFGISLYDYFDKVYTLINGNSSDEFAFTVGSTPFSTWYYVISASITYLIVVFGGQYLMRNTDVIKAKFIFQLHNFLLTGVSFSLLLLLFEQLFPVWYHHGLFHSLCAKEAWTQRLEILFYLNYLVKYWELTDTVFLVLRKKSLGFLHVYHHTFTVWMCYVDLIGKPPMSYVPITLNLAVHVPMYYYYFRAAGGARIWWKKYLTTMQITQFVLDLIFVYFCSYVYFSHLYLHDLLPSWGGCAGDHASALFGMGLLSSYLVLFVDFYKQTYSSATRGKESINGVKKDIKKTVNEKIVEK</sequence>
<dbReference type="GO" id="GO:0034626">
    <property type="term" value="P:fatty acid elongation, polyunsaturated fatty acid"/>
    <property type="evidence" value="ECO:0007669"/>
    <property type="project" value="TreeGrafter"/>
</dbReference>
<proteinExistence type="inferred from homology"/>
<keyword evidence="8 12" id="KW-0443">Lipid metabolism</keyword>
<dbReference type="EMBL" id="CAJVPS010018447">
    <property type="protein sequence ID" value="CAG8697484.1"/>
    <property type="molecule type" value="Genomic_DNA"/>
</dbReference>
<feature type="transmembrane region" description="Helical" evidence="12">
    <location>
        <begin position="273"/>
        <end position="293"/>
    </location>
</feature>
<evidence type="ECO:0000313" key="13">
    <source>
        <dbReference type="EMBL" id="CAG8697484.1"/>
    </source>
</evidence>
<dbReference type="GO" id="GO:0030148">
    <property type="term" value="P:sphingolipid biosynthetic process"/>
    <property type="evidence" value="ECO:0007669"/>
    <property type="project" value="TreeGrafter"/>
</dbReference>
<keyword evidence="5 12" id="KW-0812">Transmembrane</keyword>
<evidence type="ECO:0000256" key="8">
    <source>
        <dbReference type="ARBA" id="ARBA00023098"/>
    </source>
</evidence>
<dbReference type="Proteomes" id="UP000789508">
    <property type="component" value="Unassembled WGS sequence"/>
</dbReference>
<dbReference type="PANTHER" id="PTHR11157">
    <property type="entry name" value="FATTY ACID ACYL TRANSFERASE-RELATED"/>
    <property type="match status" value="1"/>
</dbReference>
<comment type="catalytic activity">
    <reaction evidence="11">
        <text>a very-long-chain acyl-CoA + malonyl-CoA + H(+) = a very-long-chain 3-oxoacyl-CoA + CO2 + CoA</text>
        <dbReference type="Rhea" id="RHEA:32727"/>
        <dbReference type="ChEBI" id="CHEBI:15378"/>
        <dbReference type="ChEBI" id="CHEBI:16526"/>
        <dbReference type="ChEBI" id="CHEBI:57287"/>
        <dbReference type="ChEBI" id="CHEBI:57384"/>
        <dbReference type="ChEBI" id="CHEBI:90725"/>
        <dbReference type="ChEBI" id="CHEBI:90736"/>
        <dbReference type="EC" id="2.3.1.199"/>
    </reaction>
</comment>
<dbReference type="InterPro" id="IPR002076">
    <property type="entry name" value="ELO_fam"/>
</dbReference>
<reference evidence="13" key="1">
    <citation type="submission" date="2021-06" db="EMBL/GenBank/DDBJ databases">
        <authorList>
            <person name="Kallberg Y."/>
            <person name="Tangrot J."/>
            <person name="Rosling A."/>
        </authorList>
    </citation>
    <scope>NUCLEOTIDE SEQUENCE</scope>
    <source>
        <strain evidence="13">FL130A</strain>
    </source>
</reference>
<dbReference type="GO" id="GO:0034625">
    <property type="term" value="P:fatty acid elongation, monounsaturated fatty acid"/>
    <property type="evidence" value="ECO:0007669"/>
    <property type="project" value="TreeGrafter"/>
</dbReference>
<evidence type="ECO:0000256" key="7">
    <source>
        <dbReference type="ARBA" id="ARBA00022989"/>
    </source>
</evidence>
<evidence type="ECO:0000256" key="11">
    <source>
        <dbReference type="ARBA" id="ARBA00047375"/>
    </source>
</evidence>
<dbReference type="GO" id="GO:0009922">
    <property type="term" value="F:fatty acid elongase activity"/>
    <property type="evidence" value="ECO:0007669"/>
    <property type="project" value="UniProtKB-EC"/>
</dbReference>
<comment type="caution">
    <text evidence="13">The sequence shown here is derived from an EMBL/GenBank/DDBJ whole genome shotgun (WGS) entry which is preliminary data.</text>
</comment>
<evidence type="ECO:0000256" key="5">
    <source>
        <dbReference type="ARBA" id="ARBA00022692"/>
    </source>
</evidence>
<dbReference type="AlphaFoldDB" id="A0A9N9HN36"/>
<evidence type="ECO:0000256" key="10">
    <source>
        <dbReference type="ARBA" id="ARBA00023160"/>
    </source>
</evidence>
<comment type="similarity">
    <text evidence="2 12">Belongs to the ELO family.</text>
</comment>
<evidence type="ECO:0000256" key="2">
    <source>
        <dbReference type="ARBA" id="ARBA00007263"/>
    </source>
</evidence>
<feature type="non-terminal residue" evidence="13">
    <location>
        <position position="1"/>
    </location>
</feature>
<dbReference type="PROSITE" id="PS01188">
    <property type="entry name" value="ELO"/>
    <property type="match status" value="1"/>
</dbReference>
<keyword evidence="14" id="KW-1185">Reference proteome</keyword>
<dbReference type="EC" id="2.3.1.-" evidence="12"/>
<dbReference type="GO" id="GO:0042761">
    <property type="term" value="P:very long-chain fatty acid biosynthetic process"/>
    <property type="evidence" value="ECO:0007669"/>
    <property type="project" value="TreeGrafter"/>
</dbReference>
<evidence type="ECO:0000256" key="3">
    <source>
        <dbReference type="ARBA" id="ARBA00022516"/>
    </source>
</evidence>
<dbReference type="PANTHER" id="PTHR11157:SF134">
    <property type="entry name" value="ELONGATION OF FATTY ACIDS PROTEIN 1-RELATED"/>
    <property type="match status" value="1"/>
</dbReference>
<dbReference type="OrthoDB" id="434092at2759"/>
<accession>A0A9N9HN36</accession>